<dbReference type="FunFam" id="3.30.420.10:FF:000033">
    <property type="entry name" value="Exodeoxyribonuclease I"/>
    <property type="match status" value="1"/>
</dbReference>
<dbReference type="GO" id="GO:0008310">
    <property type="term" value="F:single-stranded DNA 3'-5' DNA exonuclease activity"/>
    <property type="evidence" value="ECO:0007669"/>
    <property type="project" value="UniProtKB-EC"/>
</dbReference>
<keyword evidence="7 13" id="KW-0378">Hydrolase</keyword>
<evidence type="ECO:0000256" key="15">
    <source>
        <dbReference type="PIRSR" id="PIRSR000977-2"/>
    </source>
</evidence>
<accession>A0A1V8MAH2</accession>
<dbReference type="InterPro" id="IPR013620">
    <property type="entry name" value="Exonuc_1_SH3"/>
</dbReference>
<feature type="binding site" evidence="14">
    <location>
        <position position="160"/>
    </location>
    <ligand>
        <name>substrate</name>
    </ligand>
</feature>
<feature type="binding site" evidence="14">
    <location>
        <position position="12"/>
    </location>
    <ligand>
        <name>substrate</name>
    </ligand>
</feature>
<dbReference type="FunFam" id="3.30.1520.20:FF:000001">
    <property type="entry name" value="Exodeoxyribonuclease I"/>
    <property type="match status" value="1"/>
</dbReference>
<dbReference type="Gene3D" id="3.30.1520.20">
    <property type="entry name" value="Exonuclease ExoI, domain 2"/>
    <property type="match status" value="1"/>
</dbReference>
<evidence type="ECO:0000256" key="3">
    <source>
        <dbReference type="ARBA" id="ARBA00019900"/>
    </source>
</evidence>
<keyword evidence="9 15" id="KW-0460">Magnesium</keyword>
<dbReference type="InterPro" id="IPR036397">
    <property type="entry name" value="RNaseH_sf"/>
</dbReference>
<keyword evidence="10" id="KW-0238">DNA-binding</keyword>
<dbReference type="EC" id="3.1.11.1" evidence="2 13"/>
<evidence type="ECO:0000256" key="9">
    <source>
        <dbReference type="ARBA" id="ARBA00022842"/>
    </source>
</evidence>
<dbReference type="InterPro" id="IPR038649">
    <property type="entry name" value="EXOI_SH3_sf"/>
</dbReference>
<evidence type="ECO:0000256" key="14">
    <source>
        <dbReference type="PIRSR" id="PIRSR000977-1"/>
    </source>
</evidence>
<proteinExistence type="predicted"/>
<dbReference type="GO" id="GO:0003677">
    <property type="term" value="F:DNA binding"/>
    <property type="evidence" value="ECO:0007669"/>
    <property type="project" value="UniProtKB-KW"/>
</dbReference>
<feature type="binding site" evidence="15">
    <location>
        <position position="12"/>
    </location>
    <ligand>
        <name>Mg(2+)</name>
        <dbReference type="ChEBI" id="CHEBI:18420"/>
        <label>2</label>
    </ligand>
</feature>
<reference evidence="18 19" key="1">
    <citation type="submission" date="2015-12" db="EMBL/GenBank/DDBJ databases">
        <authorList>
            <person name="Shamseldin A."/>
            <person name="Moawad H."/>
            <person name="Abd El-Rahim W.M."/>
            <person name="Sadowsky M.J."/>
        </authorList>
    </citation>
    <scope>NUCLEOTIDE SEQUENCE [LARGE SCALE GENOMIC DNA]</scope>
    <source>
        <strain evidence="18 19">WF1</strain>
    </source>
</reference>
<dbReference type="Gene3D" id="3.30.420.10">
    <property type="entry name" value="Ribonuclease H-like superfamily/Ribonuclease H"/>
    <property type="match status" value="1"/>
</dbReference>
<comment type="subunit">
    <text evidence="12">Monomer. Interacts with ssb (via C-terminus); this interaction stimulates the exonuclease activity by recruiting the enzyme to its substrate.</text>
</comment>
<evidence type="ECO:0000256" key="10">
    <source>
        <dbReference type="ARBA" id="ARBA00023125"/>
    </source>
</evidence>
<name>A0A1V8MAH2_9GAMM</name>
<dbReference type="GO" id="GO:0046872">
    <property type="term" value="F:metal ion binding"/>
    <property type="evidence" value="ECO:0007669"/>
    <property type="project" value="UniProtKB-KW"/>
</dbReference>
<dbReference type="InterPro" id="IPR034747">
    <property type="entry name" value="EXOI_SH3"/>
</dbReference>
<evidence type="ECO:0000256" key="5">
    <source>
        <dbReference type="ARBA" id="ARBA00022723"/>
    </source>
</evidence>
<keyword evidence="19" id="KW-1185">Reference proteome</keyword>
<dbReference type="Gene3D" id="1.20.1280.70">
    <property type="entry name" value="Exonuclease ExoI, domain 3"/>
    <property type="match status" value="1"/>
</dbReference>
<feature type="domain" description="ExoI C-terminal" evidence="17">
    <location>
        <begin position="356"/>
        <end position="479"/>
    </location>
</feature>
<dbReference type="EMBL" id="LPUF01000001">
    <property type="protein sequence ID" value="OQK18527.1"/>
    <property type="molecule type" value="Genomic_DNA"/>
</dbReference>
<evidence type="ECO:0000256" key="6">
    <source>
        <dbReference type="ARBA" id="ARBA00022763"/>
    </source>
</evidence>
<dbReference type="Pfam" id="PF08411">
    <property type="entry name" value="ExoI_SH3"/>
    <property type="match status" value="1"/>
</dbReference>
<evidence type="ECO:0000256" key="13">
    <source>
        <dbReference type="PIRNR" id="PIRNR000977"/>
    </source>
</evidence>
<evidence type="ECO:0000256" key="12">
    <source>
        <dbReference type="ARBA" id="ARBA00046792"/>
    </source>
</evidence>
<keyword evidence="5 15" id="KW-0479">Metal-binding</keyword>
<evidence type="ECO:0000256" key="4">
    <source>
        <dbReference type="ARBA" id="ARBA00022722"/>
    </source>
</evidence>
<evidence type="ECO:0000256" key="11">
    <source>
        <dbReference type="ARBA" id="ARBA00023204"/>
    </source>
</evidence>
<dbReference type="PROSITE" id="PS51785">
    <property type="entry name" value="EXOI_C"/>
    <property type="match status" value="1"/>
</dbReference>
<evidence type="ECO:0000256" key="1">
    <source>
        <dbReference type="ARBA" id="ARBA00000563"/>
    </source>
</evidence>
<comment type="catalytic activity">
    <reaction evidence="1 13">
        <text>Exonucleolytic cleavage in the 3'- to 5'-direction to yield nucleoside 5'-phosphates.</text>
        <dbReference type="EC" id="3.1.11.1"/>
    </reaction>
</comment>
<dbReference type="Gene3D" id="1.10.287.1240">
    <property type="match status" value="1"/>
</dbReference>
<dbReference type="PANTHER" id="PTHR11046">
    <property type="entry name" value="OLIGORIBONUCLEASE, MITOCHONDRIAL"/>
    <property type="match status" value="1"/>
</dbReference>
<evidence type="ECO:0000256" key="7">
    <source>
        <dbReference type="ARBA" id="ARBA00022801"/>
    </source>
</evidence>
<evidence type="ECO:0000259" key="16">
    <source>
        <dbReference type="PROSITE" id="PS51784"/>
    </source>
</evidence>
<dbReference type="InterPro" id="IPR012337">
    <property type="entry name" value="RNaseH-like_sf"/>
</dbReference>
<evidence type="ECO:0000256" key="8">
    <source>
        <dbReference type="ARBA" id="ARBA00022839"/>
    </source>
</evidence>
<dbReference type="Proteomes" id="UP000191980">
    <property type="component" value="Unassembled WGS sequence"/>
</dbReference>
<keyword evidence="11 13" id="KW-0234">DNA repair</keyword>
<sequence>MTENSFYWHDYETFGVDPQRDRAVQFAGIRTDFDFNILGEPLVIYCQPTDDTLPQPEACCITGISPQMAAEKGVCEAEFIAQIHKHMAQENTCTLGYNNLRFDDEVTRNLLYRNFYDPYAREWQNGNSRWDLIDLIRTVHALRPEGIHWPVDAEGKISFRLEKLTLANGIEHAAAHDALSDVYATIALAKLIQQEQTKLFQFFLQNRGKHQVKELLKLGSYTPVVHVSGMYGAEKQYLSLVLPICQHPVNNNGVIVYDLSVDPEAMLKLSAEEIQQRIFTAKVDLPEGIERIPLKTIHINKCPIVAPAKVLRAQDADRLGIDVEQCQKHKDLIQQSGDLQTKLKKVFGGQSFSSDAVSDPDLMIYSGGFFSAQDKQSMDKLRATKPEKLAKFTFKGGNSRLAEMLFRYRARNYPETLNSEEIRRWKQFCTKRLSNIDTHGFLDFGTYWQKIDQLKQQEGIDSQFLKNLEQYAIDLQNKLKI</sequence>
<evidence type="ECO:0000259" key="17">
    <source>
        <dbReference type="PROSITE" id="PS51785"/>
    </source>
</evidence>
<keyword evidence="6 13" id="KW-0227">DNA damage</keyword>
<dbReference type="GO" id="GO:0000175">
    <property type="term" value="F:3'-5'-RNA exonuclease activity"/>
    <property type="evidence" value="ECO:0007669"/>
    <property type="project" value="InterPro"/>
</dbReference>
<dbReference type="Pfam" id="PF00929">
    <property type="entry name" value="RNase_T"/>
    <property type="match status" value="1"/>
</dbReference>
<feature type="binding site" evidence="15">
    <location>
        <position position="10"/>
    </location>
    <ligand>
        <name>Mg(2+)</name>
        <dbReference type="ChEBI" id="CHEBI:18420"/>
        <label>1</label>
    </ligand>
</feature>
<keyword evidence="8 13" id="KW-0269">Exonuclease</keyword>
<comment type="cofactor">
    <cofactor evidence="15">
        <name>Mg(2+)</name>
        <dbReference type="ChEBI" id="CHEBI:18420"/>
    </cofactor>
    <text evidence="15">Binds 2 Mg(2+) ions per monomer.</text>
</comment>
<dbReference type="Pfam" id="PF26016">
    <property type="entry name" value="ExoI_C"/>
    <property type="match status" value="1"/>
</dbReference>
<protein>
    <recommendedName>
        <fullName evidence="3 13">Exodeoxyribonuclease I</fullName>
        <ecNumber evidence="2 13">3.1.11.1</ecNumber>
    </recommendedName>
</protein>
<dbReference type="PROSITE" id="PS51784">
    <property type="entry name" value="EXOI_SH3"/>
    <property type="match status" value="1"/>
</dbReference>
<organism evidence="18 19">
    <name type="scientific">Methyloprofundus sedimenti</name>
    <dbReference type="NCBI Taxonomy" id="1420851"/>
    <lineage>
        <taxon>Bacteria</taxon>
        <taxon>Pseudomonadati</taxon>
        <taxon>Pseudomonadota</taxon>
        <taxon>Gammaproteobacteria</taxon>
        <taxon>Methylococcales</taxon>
        <taxon>Methylococcaceae</taxon>
        <taxon>Methyloprofundus</taxon>
    </lineage>
</organism>
<keyword evidence="4 13" id="KW-0540">Nuclease</keyword>
<evidence type="ECO:0000256" key="2">
    <source>
        <dbReference type="ARBA" id="ARBA00012108"/>
    </source>
</evidence>
<feature type="domain" description="ExoI SH3-like" evidence="16">
    <location>
        <begin position="197"/>
        <end position="351"/>
    </location>
</feature>
<dbReference type="CDD" id="cd06138">
    <property type="entry name" value="ExoI_N"/>
    <property type="match status" value="1"/>
</dbReference>
<dbReference type="SMART" id="SM00479">
    <property type="entry name" value="EXOIII"/>
    <property type="match status" value="1"/>
</dbReference>
<dbReference type="InterPro" id="IPR058561">
    <property type="entry name" value="Exonuc_1_C"/>
</dbReference>
<dbReference type="RefSeq" id="WP_080523129.1">
    <property type="nucleotide sequence ID" value="NZ_LPUF01000001.1"/>
</dbReference>
<dbReference type="InterPro" id="IPR022894">
    <property type="entry name" value="Oligoribonuclease"/>
</dbReference>
<dbReference type="GO" id="GO:0006281">
    <property type="term" value="P:DNA repair"/>
    <property type="evidence" value="ECO:0007669"/>
    <property type="project" value="UniProtKB-KW"/>
</dbReference>
<feature type="binding site" evidence="15">
    <location>
        <position position="181"/>
    </location>
    <ligand>
        <name>Mg(2+)</name>
        <dbReference type="ChEBI" id="CHEBI:18420"/>
        <label>2</label>
    </ligand>
</feature>
<dbReference type="PIRSF" id="PIRSF000977">
    <property type="entry name" value="Exodeoxyribonuclease_I"/>
    <property type="match status" value="1"/>
</dbReference>
<gene>
    <name evidence="18" type="ORF">AU255_12145</name>
</gene>
<dbReference type="NCBIfam" id="NF008746">
    <property type="entry name" value="PRK11779.1"/>
    <property type="match status" value="1"/>
</dbReference>
<dbReference type="PANTHER" id="PTHR11046:SF11">
    <property type="entry name" value="EXODEOXYRIBONUCLEASE I"/>
    <property type="match status" value="1"/>
</dbReference>
<dbReference type="SUPFAM" id="SSF53098">
    <property type="entry name" value="Ribonuclease H-like"/>
    <property type="match status" value="1"/>
</dbReference>
<dbReference type="OrthoDB" id="9763470at2"/>
<comment type="caution">
    <text evidence="18">The sequence shown here is derived from an EMBL/GenBank/DDBJ whole genome shotgun (WGS) entry which is preliminary data.</text>
</comment>
<dbReference type="InterPro" id="IPR023607">
    <property type="entry name" value="Exodeoxyribonuclease_I"/>
</dbReference>
<evidence type="ECO:0000313" key="19">
    <source>
        <dbReference type="Proteomes" id="UP000191980"/>
    </source>
</evidence>
<dbReference type="AlphaFoldDB" id="A0A1V8MAH2"/>
<dbReference type="STRING" id="1420851.AU255_12145"/>
<dbReference type="InterPro" id="IPR013520">
    <property type="entry name" value="Ribonucl_H"/>
</dbReference>
<evidence type="ECO:0000313" key="18">
    <source>
        <dbReference type="EMBL" id="OQK18527.1"/>
    </source>
</evidence>